<gene>
    <name evidence="9" type="primary">prkC_1</name>
    <name evidence="9" type="ORF">Pla100_04590</name>
</gene>
<dbReference type="SUPFAM" id="SSF56112">
    <property type="entry name" value="Protein kinase-like (PK-like)"/>
    <property type="match status" value="1"/>
</dbReference>
<evidence type="ECO:0000256" key="1">
    <source>
        <dbReference type="ARBA" id="ARBA00022679"/>
    </source>
</evidence>
<evidence type="ECO:0000313" key="10">
    <source>
        <dbReference type="Proteomes" id="UP000316213"/>
    </source>
</evidence>
<feature type="compositionally biased region" description="Gly residues" evidence="6">
    <location>
        <begin position="381"/>
        <end position="391"/>
    </location>
</feature>
<dbReference type="InterPro" id="IPR000719">
    <property type="entry name" value="Prot_kinase_dom"/>
</dbReference>
<dbReference type="Pfam" id="PF00069">
    <property type="entry name" value="Pkinase"/>
    <property type="match status" value="1"/>
</dbReference>
<feature type="region of interest" description="Disordered" evidence="6">
    <location>
        <begin position="64"/>
        <end position="86"/>
    </location>
</feature>
<dbReference type="PANTHER" id="PTHR43289">
    <property type="entry name" value="MITOGEN-ACTIVATED PROTEIN KINASE KINASE KINASE 20-RELATED"/>
    <property type="match status" value="1"/>
</dbReference>
<feature type="region of interest" description="Disordered" evidence="6">
    <location>
        <begin position="1005"/>
        <end position="1053"/>
    </location>
</feature>
<keyword evidence="7" id="KW-1133">Transmembrane helix</keyword>
<keyword evidence="7" id="KW-0812">Transmembrane</keyword>
<dbReference type="RefSeq" id="WP_146576027.1">
    <property type="nucleotide sequence ID" value="NZ_SJPM01000001.1"/>
</dbReference>
<protein>
    <submittedName>
        <fullName evidence="9">Serine/threonine-protein kinase PrkC</fullName>
        <ecNumber evidence="9">2.7.11.1</ecNumber>
    </submittedName>
</protein>
<sequence>MPKLTDHPSREELSAYSLGQLPEERAIAIDSHISECEPCCETIVELSSEDTFAGLLQEAGRLPTDQTADHDSATANSASFDDIPQPLSEHPRYEILGLIGKGGMGDVYQARHRKMERTVALKVINRGLVQKAEASDRFHREVKAAAQLSHPNIVTSHDADHAGDFHFMVMEFVDGIDLSQTVKKRGALPVAEACDYIRQAAIGLQHAHERGMVHRDIKPHNMMVTADGTVKILDFGLASLAPEALVEASSIEARGELTAAGAIMGTPDFISPEQADDARKADIRSDIYSLGATLYYLLSGRVPFDDGSVMQKLKSHAQFEPAPLNSVRDDVPEELVAIASRMMAKDPDERYLTPKEVAEALESFLRTWQPGEENTPRQGASSGGNDSGSGGQEPLPDDSNPSRLPMVAKFLLYTSLFPIGLCVVNEFVPLGMFSSDTDWGWYILLLSLALSTIGGTMLGVHQGISSISDGQRAKRMTTDNTLLIIICLAVSAFILLTYLSDDNMHIEVTPQSDRMTLGTHPLTIVNTSGEKPFGGTHRTHNDKAAGITTHSFESANGRYKITLVDKVLTVNGEKYTLENPTDAIRIVDDRVEITRVMVGPQNGQPSVRDSVQVSDAFPTLQIMRVEEESTNLGSDVQRTWKLQGRGLDMVFAQILHISNGERRTAYQTKLELNDAGHGDRQGQLVLHSQDRPNDQVALSLDLSFGNDHGESKSEPVSFAKGLGLSSISSQSLWDAQHIDQDDIAFLLTRAQYPSDEKGSTRHRMDDLGAMVRASQQGAEFLVVILHWEAVRWKPKGTTNNGEVTERILDRMKKAYAECKSYRDSGVIKSVFLKNTVSPEFTVEYSFDTAFVRPDRFRFEIKDEDDERSLIFVNGQDLRTWWDVEPGIQEPESLEIAMSQAIGFTGGDVGRIPGMLMPQRLGGWVDLDLIDPKPIEDGELQNIECFRLEYSFRDEQVTLWIDKQSYLVRRIDERIKADDVRIERTTTYDPTIDGEITDQMLEFDPPARRTADDSANTLPDSALGEPAEAASASDGSAATGDPDTSPNAKPITEEEVRKLVRRVAKDSDFKQLQGEWESASVTEGGKQLTAESGFAGLLLQIKGDTFAITERKRNGAKSEVDTGRVEINSTTSPKTIDFLGRAQPTIGIYEIKDGALRVCLVEHSGTESPRGERVPDTQPLKRPTTFESPAGSKVMLLEFCPMAENEFQTVSQLMRQANQPDPGSQLAINELLRRENGSLLDSDQLNDLIDLILKHQVDRERRWRTGMGDLIEERWVDGKLDRDIWEKYTAQFLVDICELKVRPRIVIGSPSGVLVQRNFRDLRCGSGKYIEFLLRETNGVTRVGSTIVGRVDLARTTIGHDSEASSANSSALTEQQWEPIKPGKQKITFDVELAILESVGPEGDEGLDVFASRKATLETEATFLPAGQSTVNLNVDPAMKAEVERAITLKRVEMGPISQPTTGANYSARVVLAVQPRPIDNIFTIVLKDGETEYDAGSYAHIIAAGDGNDHRINMAGIAGDLSGKRIDVILRPAPGEAENSIDLFEIWGEEIVFEDVLVQ</sequence>
<keyword evidence="7" id="KW-0472">Membrane</keyword>
<dbReference type="EMBL" id="SJPM01000001">
    <property type="protein sequence ID" value="TWU03532.1"/>
    <property type="molecule type" value="Genomic_DNA"/>
</dbReference>
<feature type="domain" description="Protein kinase" evidence="8">
    <location>
        <begin position="93"/>
        <end position="365"/>
    </location>
</feature>
<dbReference type="OrthoDB" id="6111975at2"/>
<accession>A0A5C6AWX1</accession>
<evidence type="ECO:0000256" key="4">
    <source>
        <dbReference type="ARBA" id="ARBA00022840"/>
    </source>
</evidence>
<dbReference type="PROSITE" id="PS00107">
    <property type="entry name" value="PROTEIN_KINASE_ATP"/>
    <property type="match status" value="1"/>
</dbReference>
<evidence type="ECO:0000256" key="7">
    <source>
        <dbReference type="SAM" id="Phobius"/>
    </source>
</evidence>
<dbReference type="Proteomes" id="UP000316213">
    <property type="component" value="Unassembled WGS sequence"/>
</dbReference>
<evidence type="ECO:0000313" key="9">
    <source>
        <dbReference type="EMBL" id="TWU03532.1"/>
    </source>
</evidence>
<organism evidence="9 10">
    <name type="scientific">Neorhodopirellula pilleata</name>
    <dbReference type="NCBI Taxonomy" id="2714738"/>
    <lineage>
        <taxon>Bacteria</taxon>
        <taxon>Pseudomonadati</taxon>
        <taxon>Planctomycetota</taxon>
        <taxon>Planctomycetia</taxon>
        <taxon>Pirellulales</taxon>
        <taxon>Pirellulaceae</taxon>
        <taxon>Neorhodopirellula</taxon>
    </lineage>
</organism>
<dbReference type="Gene3D" id="1.10.510.10">
    <property type="entry name" value="Transferase(Phosphotransferase) domain 1"/>
    <property type="match status" value="1"/>
</dbReference>
<feature type="region of interest" description="Disordered" evidence="6">
    <location>
        <begin position="1165"/>
        <end position="1186"/>
    </location>
</feature>
<dbReference type="InterPro" id="IPR041916">
    <property type="entry name" value="Anti_sigma_zinc_sf"/>
</dbReference>
<dbReference type="InterPro" id="IPR017504">
    <property type="entry name" value="CHP03067_Planctomycetes"/>
</dbReference>
<dbReference type="NCBIfam" id="TIGR03067">
    <property type="entry name" value="Planc_TIGR03067"/>
    <property type="match status" value="1"/>
</dbReference>
<dbReference type="InterPro" id="IPR017441">
    <property type="entry name" value="Protein_kinase_ATP_BS"/>
</dbReference>
<dbReference type="PANTHER" id="PTHR43289:SF6">
    <property type="entry name" value="SERINE_THREONINE-PROTEIN KINASE NEKL-3"/>
    <property type="match status" value="1"/>
</dbReference>
<keyword evidence="10" id="KW-1185">Reference proteome</keyword>
<dbReference type="PROSITE" id="PS50011">
    <property type="entry name" value="PROTEIN_KINASE_DOM"/>
    <property type="match status" value="1"/>
</dbReference>
<keyword evidence="3 9" id="KW-0418">Kinase</keyword>
<dbReference type="SMART" id="SM00220">
    <property type="entry name" value="S_TKc"/>
    <property type="match status" value="1"/>
</dbReference>
<evidence type="ECO:0000259" key="8">
    <source>
        <dbReference type="PROSITE" id="PS50011"/>
    </source>
</evidence>
<dbReference type="InterPro" id="IPR011009">
    <property type="entry name" value="Kinase-like_dom_sf"/>
</dbReference>
<proteinExistence type="predicted"/>
<feature type="transmembrane region" description="Helical" evidence="7">
    <location>
        <begin position="481"/>
        <end position="499"/>
    </location>
</feature>
<evidence type="ECO:0000256" key="5">
    <source>
        <dbReference type="PROSITE-ProRule" id="PRU10141"/>
    </source>
</evidence>
<dbReference type="EC" id="2.7.11.1" evidence="9"/>
<dbReference type="GO" id="GO:0005524">
    <property type="term" value="F:ATP binding"/>
    <property type="evidence" value="ECO:0007669"/>
    <property type="project" value="UniProtKB-UniRule"/>
</dbReference>
<evidence type="ECO:0000256" key="3">
    <source>
        <dbReference type="ARBA" id="ARBA00022777"/>
    </source>
</evidence>
<dbReference type="Gene3D" id="1.10.10.1320">
    <property type="entry name" value="Anti-sigma factor, zinc-finger domain"/>
    <property type="match status" value="1"/>
</dbReference>
<dbReference type="InterPro" id="IPR008271">
    <property type="entry name" value="Ser/Thr_kinase_AS"/>
</dbReference>
<keyword evidence="2 5" id="KW-0547">Nucleotide-binding</keyword>
<feature type="region of interest" description="Disordered" evidence="6">
    <location>
        <begin position="367"/>
        <end position="400"/>
    </location>
</feature>
<keyword evidence="4 5" id="KW-0067">ATP-binding</keyword>
<dbReference type="GO" id="GO:0004674">
    <property type="term" value="F:protein serine/threonine kinase activity"/>
    <property type="evidence" value="ECO:0007669"/>
    <property type="project" value="UniProtKB-EC"/>
</dbReference>
<feature type="transmembrane region" description="Helical" evidence="7">
    <location>
        <begin position="439"/>
        <end position="460"/>
    </location>
</feature>
<name>A0A5C6AWX1_9BACT</name>
<reference evidence="9 10" key="1">
    <citation type="submission" date="2019-02" db="EMBL/GenBank/DDBJ databases">
        <title>Deep-cultivation of Planctomycetes and their phenomic and genomic characterization uncovers novel biology.</title>
        <authorList>
            <person name="Wiegand S."/>
            <person name="Jogler M."/>
            <person name="Boedeker C."/>
            <person name="Pinto D."/>
            <person name="Vollmers J."/>
            <person name="Rivas-Marin E."/>
            <person name="Kohn T."/>
            <person name="Peeters S.H."/>
            <person name="Heuer A."/>
            <person name="Rast P."/>
            <person name="Oberbeckmann S."/>
            <person name="Bunk B."/>
            <person name="Jeske O."/>
            <person name="Meyerdierks A."/>
            <person name="Storesund J.E."/>
            <person name="Kallscheuer N."/>
            <person name="Luecker S."/>
            <person name="Lage O.M."/>
            <person name="Pohl T."/>
            <person name="Merkel B.J."/>
            <person name="Hornburger P."/>
            <person name="Mueller R.-W."/>
            <person name="Bruemmer F."/>
            <person name="Labrenz M."/>
            <person name="Spormann A.M."/>
            <person name="Op Den Camp H."/>
            <person name="Overmann J."/>
            <person name="Amann R."/>
            <person name="Jetten M.S.M."/>
            <person name="Mascher T."/>
            <person name="Medema M.H."/>
            <person name="Devos D.P."/>
            <person name="Kaster A.-K."/>
            <person name="Ovreas L."/>
            <person name="Rohde M."/>
            <person name="Galperin M.Y."/>
            <person name="Jogler C."/>
        </authorList>
    </citation>
    <scope>NUCLEOTIDE SEQUENCE [LARGE SCALE GENOMIC DNA]</scope>
    <source>
        <strain evidence="9 10">Pla100</strain>
    </source>
</reference>
<comment type="caution">
    <text evidence="9">The sequence shown here is derived from an EMBL/GenBank/DDBJ whole genome shotgun (WGS) entry which is preliminary data.</text>
</comment>
<dbReference type="Gene3D" id="3.30.200.20">
    <property type="entry name" value="Phosphorylase Kinase, domain 1"/>
    <property type="match status" value="1"/>
</dbReference>
<dbReference type="PROSITE" id="PS00108">
    <property type="entry name" value="PROTEIN_KINASE_ST"/>
    <property type="match status" value="1"/>
</dbReference>
<evidence type="ECO:0000256" key="2">
    <source>
        <dbReference type="ARBA" id="ARBA00022741"/>
    </source>
</evidence>
<feature type="binding site" evidence="5">
    <location>
        <position position="122"/>
    </location>
    <ligand>
        <name>ATP</name>
        <dbReference type="ChEBI" id="CHEBI:30616"/>
    </ligand>
</feature>
<evidence type="ECO:0000256" key="6">
    <source>
        <dbReference type="SAM" id="MobiDB-lite"/>
    </source>
</evidence>
<feature type="compositionally biased region" description="Low complexity" evidence="6">
    <location>
        <begin position="1023"/>
        <end position="1042"/>
    </location>
</feature>
<dbReference type="CDD" id="cd14014">
    <property type="entry name" value="STKc_PknB_like"/>
    <property type="match status" value="1"/>
</dbReference>
<keyword evidence="1 9" id="KW-0808">Transferase</keyword>